<comment type="caution">
    <text evidence="2">The sequence shown here is derived from an EMBL/GenBank/DDBJ whole genome shotgun (WGS) entry which is preliminary data.</text>
</comment>
<dbReference type="AlphaFoldDB" id="A0A8X6NXC6"/>
<reference evidence="2" key="1">
    <citation type="submission" date="2020-08" db="EMBL/GenBank/DDBJ databases">
        <title>Multicomponent nature underlies the extraordinary mechanical properties of spider dragline silk.</title>
        <authorList>
            <person name="Kono N."/>
            <person name="Nakamura H."/>
            <person name="Mori M."/>
            <person name="Yoshida Y."/>
            <person name="Ohtoshi R."/>
            <person name="Malay A.D."/>
            <person name="Moran D.A.P."/>
            <person name="Tomita M."/>
            <person name="Numata K."/>
            <person name="Arakawa K."/>
        </authorList>
    </citation>
    <scope>NUCLEOTIDE SEQUENCE</scope>
</reference>
<feature type="region of interest" description="Disordered" evidence="1">
    <location>
        <begin position="30"/>
        <end position="52"/>
    </location>
</feature>
<gene>
    <name evidence="2" type="ORF">NPIL_642751</name>
</gene>
<sequence length="160" mass="18643">MFFFPPLLAMIEVKGGIRKSFSLRREQTVFQTGSRDPRQVNRRHRGLSPLPDQDVHSISGEIRFRSGILEFGKTLPRFSEEVFQAENAGNGSRVRGGRIPRECRHRWRGVAVAVRCGKPRRRNFRKERPPFGYDSHRKTISNDSSPDFRLTSFRVRFQVE</sequence>
<name>A0A8X6NXC6_NEPPI</name>
<evidence type="ECO:0000313" key="2">
    <source>
        <dbReference type="EMBL" id="GFT36640.1"/>
    </source>
</evidence>
<dbReference type="EMBL" id="BMAW01109033">
    <property type="protein sequence ID" value="GFT36640.1"/>
    <property type="molecule type" value="Genomic_DNA"/>
</dbReference>
<accession>A0A8X6NXC6</accession>
<evidence type="ECO:0000256" key="1">
    <source>
        <dbReference type="SAM" id="MobiDB-lite"/>
    </source>
</evidence>
<keyword evidence="3" id="KW-1185">Reference proteome</keyword>
<organism evidence="2 3">
    <name type="scientific">Nephila pilipes</name>
    <name type="common">Giant wood spider</name>
    <name type="synonym">Nephila maculata</name>
    <dbReference type="NCBI Taxonomy" id="299642"/>
    <lineage>
        <taxon>Eukaryota</taxon>
        <taxon>Metazoa</taxon>
        <taxon>Ecdysozoa</taxon>
        <taxon>Arthropoda</taxon>
        <taxon>Chelicerata</taxon>
        <taxon>Arachnida</taxon>
        <taxon>Araneae</taxon>
        <taxon>Araneomorphae</taxon>
        <taxon>Entelegynae</taxon>
        <taxon>Araneoidea</taxon>
        <taxon>Nephilidae</taxon>
        <taxon>Nephila</taxon>
    </lineage>
</organism>
<dbReference type="Proteomes" id="UP000887013">
    <property type="component" value="Unassembled WGS sequence"/>
</dbReference>
<proteinExistence type="predicted"/>
<protein>
    <submittedName>
        <fullName evidence="2">Uncharacterized protein</fullName>
    </submittedName>
</protein>
<evidence type="ECO:0000313" key="3">
    <source>
        <dbReference type="Proteomes" id="UP000887013"/>
    </source>
</evidence>